<evidence type="ECO:0000256" key="3">
    <source>
        <dbReference type="ARBA" id="ARBA00022559"/>
    </source>
</evidence>
<dbReference type="InterPro" id="IPR050924">
    <property type="entry name" value="Peroxiredoxin_BCP/PrxQ"/>
</dbReference>
<sequence length="225" mass="24623">MPEIDLEQQLREYQAHFALTAPSGRPALYQAKIDELRSEFAFQSALKVGDRVPDFTLSNARGSAVSVASALARGSAIVTFYRGGWCPYCNLQLRAYQAFLPQFEALGASLMAISPQMPDGSISTAERNALAFEVLSDPGNEVARQFGLVYTLPQELRDALKSNGKALPPINGDDSWELPVPATYVVAQSGEIALAFVDVDYRRRLAPERILDVLHILANKQAPEP</sequence>
<dbReference type="InterPro" id="IPR000866">
    <property type="entry name" value="AhpC/TSA"/>
</dbReference>
<dbReference type="Proteomes" id="UP000216857">
    <property type="component" value="Unassembled WGS sequence"/>
</dbReference>
<dbReference type="EC" id="1.11.1.24" evidence="2"/>
<comment type="caution">
    <text evidence="13">The sequence shown here is derived from an EMBL/GenBank/DDBJ whole genome shotgun (WGS) entry which is preliminary data.</text>
</comment>
<keyword evidence="14" id="KW-1185">Reference proteome</keyword>
<name>A0A261REI0_9BORD</name>
<evidence type="ECO:0000256" key="8">
    <source>
        <dbReference type="ARBA" id="ARBA00032824"/>
    </source>
</evidence>
<evidence type="ECO:0000313" key="13">
    <source>
        <dbReference type="EMBL" id="OZI23072.1"/>
    </source>
</evidence>
<dbReference type="InterPro" id="IPR013766">
    <property type="entry name" value="Thioredoxin_domain"/>
</dbReference>
<protein>
    <recommendedName>
        <fullName evidence="2">thioredoxin-dependent peroxiredoxin</fullName>
        <ecNumber evidence="2">1.11.1.24</ecNumber>
    </recommendedName>
    <alternativeName>
        <fullName evidence="8">Thioredoxin peroxidase</fullName>
    </alternativeName>
    <alternativeName>
        <fullName evidence="10">Thioredoxin-dependent peroxiredoxin Bcp</fullName>
    </alternativeName>
</protein>
<evidence type="ECO:0000256" key="9">
    <source>
        <dbReference type="ARBA" id="ARBA00038489"/>
    </source>
</evidence>
<dbReference type="EMBL" id="NEVJ01000002">
    <property type="protein sequence ID" value="OZI23072.1"/>
    <property type="molecule type" value="Genomic_DNA"/>
</dbReference>
<comment type="similarity">
    <text evidence="9">Belongs to the peroxiredoxin family. BCP/PrxQ subfamily.</text>
</comment>
<accession>A0A261REI0</accession>
<dbReference type="PANTHER" id="PTHR42801">
    <property type="entry name" value="THIOREDOXIN-DEPENDENT PEROXIDE REDUCTASE"/>
    <property type="match status" value="1"/>
</dbReference>
<dbReference type="AlphaFoldDB" id="A0A261REI0"/>
<evidence type="ECO:0000256" key="4">
    <source>
        <dbReference type="ARBA" id="ARBA00022862"/>
    </source>
</evidence>
<evidence type="ECO:0000259" key="12">
    <source>
        <dbReference type="PROSITE" id="PS51352"/>
    </source>
</evidence>
<dbReference type="RefSeq" id="WP_094846086.1">
    <property type="nucleotide sequence ID" value="NZ_NEVJ01000002.1"/>
</dbReference>
<dbReference type="Gene3D" id="3.40.30.10">
    <property type="entry name" value="Glutaredoxin"/>
    <property type="match status" value="1"/>
</dbReference>
<dbReference type="OrthoDB" id="9809746at2"/>
<comment type="catalytic activity">
    <reaction evidence="11">
        <text>a hydroperoxide + [thioredoxin]-dithiol = an alcohol + [thioredoxin]-disulfide + H2O</text>
        <dbReference type="Rhea" id="RHEA:62620"/>
        <dbReference type="Rhea" id="RHEA-COMP:10698"/>
        <dbReference type="Rhea" id="RHEA-COMP:10700"/>
        <dbReference type="ChEBI" id="CHEBI:15377"/>
        <dbReference type="ChEBI" id="CHEBI:29950"/>
        <dbReference type="ChEBI" id="CHEBI:30879"/>
        <dbReference type="ChEBI" id="CHEBI:35924"/>
        <dbReference type="ChEBI" id="CHEBI:50058"/>
        <dbReference type="EC" id="1.11.1.24"/>
    </reaction>
</comment>
<dbReference type="GO" id="GO:0034599">
    <property type="term" value="P:cellular response to oxidative stress"/>
    <property type="evidence" value="ECO:0007669"/>
    <property type="project" value="TreeGrafter"/>
</dbReference>
<dbReference type="SUPFAM" id="SSF52833">
    <property type="entry name" value="Thioredoxin-like"/>
    <property type="match status" value="1"/>
</dbReference>
<keyword evidence="4" id="KW-0049">Antioxidant</keyword>
<keyword evidence="6" id="KW-1015">Disulfide bond</keyword>
<dbReference type="GO" id="GO:0005737">
    <property type="term" value="C:cytoplasm"/>
    <property type="evidence" value="ECO:0007669"/>
    <property type="project" value="TreeGrafter"/>
</dbReference>
<proteinExistence type="inferred from homology"/>
<keyword evidence="7" id="KW-0676">Redox-active center</keyword>
<evidence type="ECO:0000256" key="2">
    <source>
        <dbReference type="ARBA" id="ARBA00013017"/>
    </source>
</evidence>
<dbReference type="CDD" id="cd02970">
    <property type="entry name" value="PRX_like2"/>
    <property type="match status" value="1"/>
</dbReference>
<keyword evidence="3" id="KW-0575">Peroxidase</keyword>
<evidence type="ECO:0000256" key="10">
    <source>
        <dbReference type="ARBA" id="ARBA00042639"/>
    </source>
</evidence>
<reference evidence="13" key="1">
    <citation type="submission" date="2017-05" db="EMBL/GenBank/DDBJ databases">
        <title>Complete and WGS of Bordetella genogroups.</title>
        <authorList>
            <person name="Spilker T."/>
            <person name="Lipuma J."/>
        </authorList>
    </citation>
    <scope>NUCLEOTIDE SEQUENCE</scope>
    <source>
        <strain evidence="13">AU21707</strain>
    </source>
</reference>
<gene>
    <name evidence="13" type="ORF">CAL26_06205</name>
</gene>
<dbReference type="Pfam" id="PF00578">
    <property type="entry name" value="AhpC-TSA"/>
    <property type="match status" value="1"/>
</dbReference>
<keyword evidence="5" id="KW-0560">Oxidoreductase</keyword>
<evidence type="ECO:0000256" key="11">
    <source>
        <dbReference type="ARBA" id="ARBA00049091"/>
    </source>
</evidence>
<evidence type="ECO:0000256" key="7">
    <source>
        <dbReference type="ARBA" id="ARBA00023284"/>
    </source>
</evidence>
<comment type="function">
    <text evidence="1">Thiol-specific peroxidase that catalyzes the reduction of hydrogen peroxide and organic hydroperoxides to water and alcohols, respectively. Plays a role in cell protection against oxidative stress by detoxifying peroxides and as sensor of hydrogen peroxide-mediated signaling events.</text>
</comment>
<feature type="domain" description="Thioredoxin" evidence="12">
    <location>
        <begin position="46"/>
        <end position="219"/>
    </location>
</feature>
<evidence type="ECO:0000256" key="6">
    <source>
        <dbReference type="ARBA" id="ARBA00023157"/>
    </source>
</evidence>
<evidence type="ECO:0000256" key="1">
    <source>
        <dbReference type="ARBA" id="ARBA00003330"/>
    </source>
</evidence>
<evidence type="ECO:0000313" key="14">
    <source>
        <dbReference type="Proteomes" id="UP000216857"/>
    </source>
</evidence>
<dbReference type="GO" id="GO:0045454">
    <property type="term" value="P:cell redox homeostasis"/>
    <property type="evidence" value="ECO:0007669"/>
    <property type="project" value="TreeGrafter"/>
</dbReference>
<evidence type="ECO:0000256" key="5">
    <source>
        <dbReference type="ARBA" id="ARBA00023002"/>
    </source>
</evidence>
<dbReference type="InterPro" id="IPR036249">
    <property type="entry name" value="Thioredoxin-like_sf"/>
</dbReference>
<dbReference type="PANTHER" id="PTHR42801:SF7">
    <property type="entry name" value="SLL1159 PROTEIN"/>
    <property type="match status" value="1"/>
</dbReference>
<dbReference type="PROSITE" id="PS51352">
    <property type="entry name" value="THIOREDOXIN_2"/>
    <property type="match status" value="1"/>
</dbReference>
<dbReference type="GO" id="GO:0008379">
    <property type="term" value="F:thioredoxin peroxidase activity"/>
    <property type="evidence" value="ECO:0007669"/>
    <property type="project" value="TreeGrafter"/>
</dbReference>
<organism evidence="13 14">
    <name type="scientific">Bordetella genomosp. 9</name>
    <dbReference type="NCBI Taxonomy" id="1416803"/>
    <lineage>
        <taxon>Bacteria</taxon>
        <taxon>Pseudomonadati</taxon>
        <taxon>Pseudomonadota</taxon>
        <taxon>Betaproteobacteria</taxon>
        <taxon>Burkholderiales</taxon>
        <taxon>Alcaligenaceae</taxon>
        <taxon>Bordetella</taxon>
    </lineage>
</organism>